<proteinExistence type="inferred from homology"/>
<evidence type="ECO:0000256" key="13">
    <source>
        <dbReference type="SAM" id="Phobius"/>
    </source>
</evidence>
<dbReference type="GO" id="GO:0004930">
    <property type="term" value="F:G protein-coupled receptor activity"/>
    <property type="evidence" value="ECO:0007669"/>
    <property type="project" value="InterPro"/>
</dbReference>
<feature type="non-terminal residue" evidence="16">
    <location>
        <position position="1"/>
    </location>
</feature>
<keyword evidence="12" id="KW-0325">Glycoprotein</keyword>
<keyword evidence="5 13" id="KW-0812">Transmembrane</keyword>
<dbReference type="InterPro" id="IPR000832">
    <property type="entry name" value="GPCR_2_secretin-like"/>
</dbReference>
<dbReference type="Pfam" id="PF01825">
    <property type="entry name" value="GPS"/>
    <property type="match status" value="1"/>
</dbReference>
<dbReference type="SUPFAM" id="SSF81321">
    <property type="entry name" value="Family A G protein-coupled receptor-like"/>
    <property type="match status" value="1"/>
</dbReference>
<organism evidence="16 17">
    <name type="scientific">Nematostella vectensis</name>
    <name type="common">Starlet sea anemone</name>
    <dbReference type="NCBI Taxonomy" id="45351"/>
    <lineage>
        <taxon>Eukaryota</taxon>
        <taxon>Metazoa</taxon>
        <taxon>Cnidaria</taxon>
        <taxon>Anthozoa</taxon>
        <taxon>Hexacorallia</taxon>
        <taxon>Actiniaria</taxon>
        <taxon>Edwardsiidae</taxon>
        <taxon>Nematostella</taxon>
    </lineage>
</organism>
<keyword evidence="8" id="KW-0106">Calcium</keyword>
<feature type="transmembrane region" description="Helical" evidence="13">
    <location>
        <begin position="44"/>
        <end position="68"/>
    </location>
</feature>
<feature type="transmembrane region" description="Helical" evidence="13">
    <location>
        <begin position="118"/>
        <end position="142"/>
    </location>
</feature>
<feature type="domain" description="G-protein coupled receptors family 2 profile 2" evidence="15">
    <location>
        <begin position="46"/>
        <end position="293"/>
    </location>
</feature>
<evidence type="ECO:0000256" key="6">
    <source>
        <dbReference type="ARBA" id="ARBA00022729"/>
    </source>
</evidence>
<dbReference type="SMART" id="SM00303">
    <property type="entry name" value="GPS"/>
    <property type="match status" value="1"/>
</dbReference>
<dbReference type="InterPro" id="IPR017981">
    <property type="entry name" value="GPCR_2-like_7TM"/>
</dbReference>
<evidence type="ECO:0000256" key="1">
    <source>
        <dbReference type="ARBA" id="ARBA00004651"/>
    </source>
</evidence>
<keyword evidence="7" id="KW-0677">Repeat</keyword>
<feature type="transmembrane region" description="Helical" evidence="13">
    <location>
        <begin position="80"/>
        <end position="98"/>
    </location>
</feature>
<name>A7RW08_NEMVE</name>
<dbReference type="OMA" id="FRSHANQ"/>
<feature type="transmembrane region" description="Helical" evidence="13">
    <location>
        <begin position="240"/>
        <end position="263"/>
    </location>
</feature>
<reference evidence="16 17" key="1">
    <citation type="journal article" date="2007" name="Science">
        <title>Sea anemone genome reveals ancestral eumetazoan gene repertoire and genomic organization.</title>
        <authorList>
            <person name="Putnam N.H."/>
            <person name="Srivastava M."/>
            <person name="Hellsten U."/>
            <person name="Dirks B."/>
            <person name="Chapman J."/>
            <person name="Salamov A."/>
            <person name="Terry A."/>
            <person name="Shapiro H."/>
            <person name="Lindquist E."/>
            <person name="Kapitonov V.V."/>
            <person name="Jurka J."/>
            <person name="Genikhovich G."/>
            <person name="Grigoriev I.V."/>
            <person name="Lucas S.M."/>
            <person name="Steele R.E."/>
            <person name="Finnerty J.R."/>
            <person name="Technau U."/>
            <person name="Martindale M.Q."/>
            <person name="Rokhsar D.S."/>
        </authorList>
    </citation>
    <scope>NUCLEOTIDE SEQUENCE [LARGE SCALE GENOMIC DNA]</scope>
    <source>
        <strain evidence="17">CH2 X CH6</strain>
    </source>
</reference>
<accession>A7RW08</accession>
<dbReference type="HOGENOM" id="CLU_002753_3_1_1"/>
<evidence type="ECO:0000259" key="15">
    <source>
        <dbReference type="PROSITE" id="PS50261"/>
    </source>
</evidence>
<gene>
    <name evidence="16" type="ORF">NEMVEDRAFT_v1g24490</name>
</gene>
<evidence type="ECO:0000256" key="5">
    <source>
        <dbReference type="ARBA" id="ARBA00022692"/>
    </source>
</evidence>
<dbReference type="eggNOG" id="KOG4193">
    <property type="taxonomic scope" value="Eukaryota"/>
</dbReference>
<dbReference type="Gene3D" id="1.20.1070.10">
    <property type="entry name" value="Rhodopsin 7-helix transmembrane proteins"/>
    <property type="match status" value="1"/>
</dbReference>
<evidence type="ECO:0000256" key="3">
    <source>
        <dbReference type="ARBA" id="ARBA00022475"/>
    </source>
</evidence>
<dbReference type="PhylomeDB" id="A7RW08"/>
<keyword evidence="6" id="KW-0732">Signal</keyword>
<dbReference type="InParanoid" id="A7RW08"/>
<dbReference type="FunFam" id="1.20.1070.10:FF:000054">
    <property type="entry name" value="Adhesion G protein-coupled receptor E3"/>
    <property type="match status" value="1"/>
</dbReference>
<comment type="similarity">
    <text evidence="2">Belongs to the G-protein coupled receptor 2 family. Adhesion G-protein coupled receptor (ADGR) subfamily.</text>
</comment>
<dbReference type="AlphaFoldDB" id="A7RW08"/>
<keyword evidence="11" id="KW-1015">Disulfide bond</keyword>
<dbReference type="Pfam" id="PF00002">
    <property type="entry name" value="7tm_2"/>
    <property type="match status" value="1"/>
</dbReference>
<dbReference type="PROSITE" id="PS50261">
    <property type="entry name" value="G_PROTEIN_RECEP_F2_4"/>
    <property type="match status" value="1"/>
</dbReference>
<feature type="transmembrane region" description="Helical" evidence="13">
    <location>
        <begin position="193"/>
        <end position="219"/>
    </location>
</feature>
<dbReference type="InterPro" id="IPR017983">
    <property type="entry name" value="GPCR_2_secretin-like_CS"/>
</dbReference>
<dbReference type="EMBL" id="DS469545">
    <property type="protein sequence ID" value="EDO44369.1"/>
    <property type="molecule type" value="Genomic_DNA"/>
</dbReference>
<dbReference type="PANTHER" id="PTHR12011:SF347">
    <property type="entry name" value="FI21270P1-RELATED"/>
    <property type="match status" value="1"/>
</dbReference>
<evidence type="ECO:0000256" key="2">
    <source>
        <dbReference type="ARBA" id="ARBA00007343"/>
    </source>
</evidence>
<dbReference type="PROSITE" id="PS00650">
    <property type="entry name" value="G_PROTEIN_RECEP_F2_2"/>
    <property type="match status" value="1"/>
</dbReference>
<dbReference type="Proteomes" id="UP000001593">
    <property type="component" value="Unassembled WGS sequence"/>
</dbReference>
<keyword evidence="4" id="KW-0245">EGF-like domain</keyword>
<evidence type="ECO:0000256" key="7">
    <source>
        <dbReference type="ARBA" id="ARBA00022737"/>
    </source>
</evidence>
<dbReference type="PROSITE" id="PS50221">
    <property type="entry name" value="GAIN_B"/>
    <property type="match status" value="1"/>
</dbReference>
<keyword evidence="3" id="KW-1003">Cell membrane</keyword>
<dbReference type="STRING" id="45351.A7RW08"/>
<feature type="non-terminal residue" evidence="16">
    <location>
        <position position="296"/>
    </location>
</feature>
<evidence type="ECO:0000256" key="4">
    <source>
        <dbReference type="ARBA" id="ARBA00022536"/>
    </source>
</evidence>
<comment type="subcellular location">
    <subcellularLocation>
        <location evidence="1">Cell membrane</location>
        <topology evidence="1">Multi-pass membrane protein</topology>
    </subcellularLocation>
</comment>
<evidence type="ECO:0000256" key="12">
    <source>
        <dbReference type="ARBA" id="ARBA00023180"/>
    </source>
</evidence>
<feature type="transmembrane region" description="Helical" evidence="13">
    <location>
        <begin position="154"/>
        <end position="173"/>
    </location>
</feature>
<evidence type="ECO:0000259" key="14">
    <source>
        <dbReference type="PROSITE" id="PS50221"/>
    </source>
</evidence>
<evidence type="ECO:0000256" key="11">
    <source>
        <dbReference type="ARBA" id="ARBA00023157"/>
    </source>
</evidence>
<evidence type="ECO:0000256" key="10">
    <source>
        <dbReference type="ARBA" id="ARBA00023136"/>
    </source>
</evidence>
<dbReference type="PRINTS" id="PR00249">
    <property type="entry name" value="GPCRSECRETIN"/>
</dbReference>
<evidence type="ECO:0000256" key="9">
    <source>
        <dbReference type="ARBA" id="ARBA00022989"/>
    </source>
</evidence>
<dbReference type="InterPro" id="IPR057244">
    <property type="entry name" value="GAIN_B"/>
</dbReference>
<dbReference type="PANTHER" id="PTHR12011">
    <property type="entry name" value="ADHESION G-PROTEIN COUPLED RECEPTOR"/>
    <property type="match status" value="1"/>
</dbReference>
<feature type="domain" description="GAIN-B" evidence="14">
    <location>
        <begin position="1"/>
        <end position="36"/>
    </location>
</feature>
<evidence type="ECO:0000256" key="8">
    <source>
        <dbReference type="ARBA" id="ARBA00022837"/>
    </source>
</evidence>
<dbReference type="InterPro" id="IPR000203">
    <property type="entry name" value="GPS"/>
</dbReference>
<protein>
    <submittedName>
        <fullName evidence="16">Uncharacterized protein</fullName>
    </submittedName>
</protein>
<dbReference type="Gene3D" id="2.60.220.50">
    <property type="match status" value="1"/>
</dbReference>
<dbReference type="GO" id="GO:0007166">
    <property type="term" value="P:cell surface receptor signaling pathway"/>
    <property type="evidence" value="ECO:0007669"/>
    <property type="project" value="InterPro"/>
</dbReference>
<feature type="transmembrane region" description="Helical" evidence="13">
    <location>
        <begin position="269"/>
        <end position="291"/>
    </location>
</feature>
<dbReference type="InterPro" id="IPR046338">
    <property type="entry name" value="GAIN_dom_sf"/>
</dbReference>
<sequence length="296" mass="33223">WSGDGCTVGKTNSTHVQCHCRHLTSFAVLMQVSDGGTSKPEHHFALTLITYIGISLSLVGLIVVFMTFTFMKFLRSPRHFIHANLALSLALAEMVFLLGIDRTEYQVACKILAIAMHYLFLVAFAWMALEGVILYLMLVKVFHSSVSGRKTKTIFFACGWGLPVIVVAVSATVYHEGYGTQTFCWLSLERHFIWAFVAPVLAVILVSTCLVLVRLVWLSKHTVRACDHYFTLWHFSSGRYWARSCCLLTCILGVTWLLGVFFVNEETLVMAYLFSILNALQGVAIFLLHCIGDHKV</sequence>
<keyword evidence="9 13" id="KW-1133">Transmembrane helix</keyword>
<dbReference type="GO" id="GO:0005886">
    <property type="term" value="C:plasma membrane"/>
    <property type="evidence" value="ECO:0007669"/>
    <property type="project" value="UniProtKB-SubCell"/>
</dbReference>
<keyword evidence="10 13" id="KW-0472">Membrane</keyword>
<keyword evidence="17" id="KW-1185">Reference proteome</keyword>
<evidence type="ECO:0000313" key="17">
    <source>
        <dbReference type="Proteomes" id="UP000001593"/>
    </source>
</evidence>
<evidence type="ECO:0000313" key="16">
    <source>
        <dbReference type="EMBL" id="EDO44369.1"/>
    </source>
</evidence>